<evidence type="ECO:0000313" key="7">
    <source>
        <dbReference type="EMBL" id="ANI29137.1"/>
    </source>
</evidence>
<dbReference type="PANTHER" id="PTHR38776">
    <property type="entry name" value="MLTA-INTERACTING PROTEIN-RELATED"/>
    <property type="match status" value="1"/>
</dbReference>
<dbReference type="Pfam" id="PF06629">
    <property type="entry name" value="MipA"/>
    <property type="match status" value="1"/>
</dbReference>
<protein>
    <submittedName>
        <fullName evidence="7">MltA-interacting protein MipA</fullName>
    </submittedName>
</protein>
<dbReference type="PROSITE" id="PS51257">
    <property type="entry name" value="PROKAR_LIPOPROTEIN"/>
    <property type="match status" value="1"/>
</dbReference>
<keyword evidence="8" id="KW-1185">Reference proteome</keyword>
<comment type="subcellular location">
    <subcellularLocation>
        <location evidence="1">Cell outer membrane</location>
    </subcellularLocation>
</comment>
<evidence type="ECO:0000256" key="4">
    <source>
        <dbReference type="ARBA" id="ARBA00023136"/>
    </source>
</evidence>
<sequence length="255" mass="28778">MWNRQFVKTFKLKTLAAAAIAISCASAAHAGTWSLGASALVSPDPYLGKQDRVYPVPVINYEGDDFYFRTLAAGYYLWRDDSNRLTLDAYFLPLNFRPNDSDDWRMKQLDKRRGTLMAGVSYAHTEDWGIIRTAISGDMLDNSNGLIGDVAYLYKFQLNNWLLTPGVGVTWNSKNQNKYYYGVSGNEAARSTLSAYEPSDSWSPYAELSAHYQINASWNAFFLGRYIQLSSEVKDSPMVDKSYTGIVWTGVTYTF</sequence>
<dbReference type="InterPro" id="IPR010583">
    <property type="entry name" value="MipA"/>
</dbReference>
<reference evidence="8" key="1">
    <citation type="journal article" date="2016" name="Toxins">
        <title>The Draft Genome Sequence of the Yersinia entomophaga Entomopathogenic Type Strain MH96T.</title>
        <authorList>
            <person name="Hurst M.R."/>
            <person name="Beattie A."/>
            <person name="Altermann E."/>
            <person name="Moraga R.M."/>
            <person name="Harper L.A."/>
            <person name="Calder J."/>
            <person name="Laugraud A."/>
        </authorList>
    </citation>
    <scope>NUCLEOTIDE SEQUENCE [LARGE SCALE GENOMIC DNA]</scope>
    <source>
        <strain evidence="8">MH96</strain>
    </source>
</reference>
<evidence type="ECO:0000256" key="2">
    <source>
        <dbReference type="ARBA" id="ARBA00005722"/>
    </source>
</evidence>
<evidence type="ECO:0000313" key="8">
    <source>
        <dbReference type="Proteomes" id="UP000266744"/>
    </source>
</evidence>
<organism evidence="7 8">
    <name type="scientific">Yersinia entomophaga</name>
    <dbReference type="NCBI Taxonomy" id="935293"/>
    <lineage>
        <taxon>Bacteria</taxon>
        <taxon>Pseudomonadati</taxon>
        <taxon>Pseudomonadota</taxon>
        <taxon>Gammaproteobacteria</taxon>
        <taxon>Enterobacterales</taxon>
        <taxon>Yersiniaceae</taxon>
        <taxon>Yersinia</taxon>
    </lineage>
</organism>
<feature type="chain" id="PRO_5045589965" evidence="6">
    <location>
        <begin position="31"/>
        <end position="255"/>
    </location>
</feature>
<comment type="similarity">
    <text evidence="2">Belongs to the MipA/OmpV family.</text>
</comment>
<evidence type="ECO:0000256" key="3">
    <source>
        <dbReference type="ARBA" id="ARBA00022729"/>
    </source>
</evidence>
<dbReference type="Proteomes" id="UP000266744">
    <property type="component" value="Chromosome"/>
</dbReference>
<gene>
    <name evidence="7" type="ORF">PL78_04690</name>
</gene>
<feature type="signal peptide" evidence="6">
    <location>
        <begin position="1"/>
        <end position="30"/>
    </location>
</feature>
<evidence type="ECO:0000256" key="6">
    <source>
        <dbReference type="SAM" id="SignalP"/>
    </source>
</evidence>
<dbReference type="PANTHER" id="PTHR38776:SF1">
    <property type="entry name" value="MLTA-INTERACTING PROTEIN-RELATED"/>
    <property type="match status" value="1"/>
</dbReference>
<dbReference type="EMBL" id="CP010029">
    <property type="protein sequence ID" value="ANI29137.1"/>
    <property type="molecule type" value="Genomic_DNA"/>
</dbReference>
<name>A0ABN4PUN5_YERET</name>
<keyword evidence="3 6" id="KW-0732">Signal</keyword>
<accession>A0ABN4PUN5</accession>
<proteinExistence type="inferred from homology"/>
<evidence type="ECO:0000256" key="5">
    <source>
        <dbReference type="ARBA" id="ARBA00023237"/>
    </source>
</evidence>
<evidence type="ECO:0000256" key="1">
    <source>
        <dbReference type="ARBA" id="ARBA00004442"/>
    </source>
</evidence>
<keyword evidence="5" id="KW-0998">Cell outer membrane</keyword>
<keyword evidence="4" id="KW-0472">Membrane</keyword>